<comment type="caution">
    <text evidence="3">The sequence shown here is derived from an EMBL/GenBank/DDBJ whole genome shotgun (WGS) entry which is preliminary data.</text>
</comment>
<dbReference type="EMBL" id="BKCJ010006540">
    <property type="protein sequence ID" value="GEU72681.1"/>
    <property type="molecule type" value="Genomic_DNA"/>
</dbReference>
<dbReference type="Gene3D" id="3.30.70.270">
    <property type="match status" value="1"/>
</dbReference>
<sequence>MVDNRTMEEMLQAPTEGYGDAIVETFGEAWERFKEMLKQCSHHGFSELHQINTFYNGLNEHEQDSLNVTAGGNFLRKTPQDALIIIENKSKVRYLGNKPVVFKVSTTSSGNSSCTDARIDKLTDTISNLVETFNKKRTTLATVKAVEETCVICGGAHPYFDCIATDSNILSVCATTCTYNQGSTGFRPQVATNYHASPPGFPSAQNTQNHFNQNQNQSYNQNIGNNYQAPIQHPQVELTNEFSKYKKITERSIHAMQNQMDNIKAGLKNEIHSSMQNQMNNVKNELKSDINDLRNMMAIYFQKDNASTLGSGSLPSNTIANPKATTPVNENCSAVILKKLPEKLGDPVVDYVVDTRVPLILERPFLRTERGLIDVYGDELTLRVDDEAITFKDGQTLKYSCKDAESIIQIDVIDVAYEEYVQEVLGFSDNSKRGSPTPASDPIISSSSTSFTPFEGSNFVLEEIKTFLQTPDEISDLDDDYYDTEGDILSLEKLLNGDPSPNLPPVKTEDLKQVDTSMTKPSIKEPLELELKELSFHLEFTFLKGTNKLPIIISIELKDEEKSALLKPWVSLVHCMPKKDGISVVEYKDNELIPTRYFQISIDHKTKKRLPSLALMERLLTDVFGDSLSSCFSHLDKMPQWCEDTNLVLNWEKCHFMVKEGIVLGHKISKFEIEVDRAKVDIIAKLPHPTSVKGAKNLAADHLSRLENPHQDKLKIKEITKTFPLETLDGVFMAKKPLISSRLSIMDPAGDIMISGQVEVSNRGLKRILERTISENRASWLDKLDDALWDFRTTFKTPIGCTPYKLVYKKACRRARAQGLLGLKAL</sequence>
<protein>
    <submittedName>
        <fullName evidence="3">Reverse transcriptase domain-containing protein</fullName>
    </submittedName>
</protein>
<gene>
    <name evidence="3" type="ORF">Tci_044659</name>
</gene>
<dbReference type="AlphaFoldDB" id="A0A6L2MFD1"/>
<evidence type="ECO:0000256" key="2">
    <source>
        <dbReference type="SAM" id="MobiDB-lite"/>
    </source>
</evidence>
<feature type="region of interest" description="Disordered" evidence="2">
    <location>
        <begin position="499"/>
        <end position="518"/>
    </location>
</feature>
<organism evidence="3">
    <name type="scientific">Tanacetum cinerariifolium</name>
    <name type="common">Dalmatian daisy</name>
    <name type="synonym">Chrysanthemum cinerariifolium</name>
    <dbReference type="NCBI Taxonomy" id="118510"/>
    <lineage>
        <taxon>Eukaryota</taxon>
        <taxon>Viridiplantae</taxon>
        <taxon>Streptophyta</taxon>
        <taxon>Embryophyta</taxon>
        <taxon>Tracheophyta</taxon>
        <taxon>Spermatophyta</taxon>
        <taxon>Magnoliopsida</taxon>
        <taxon>eudicotyledons</taxon>
        <taxon>Gunneridae</taxon>
        <taxon>Pentapetalae</taxon>
        <taxon>asterids</taxon>
        <taxon>campanulids</taxon>
        <taxon>Asterales</taxon>
        <taxon>Asteraceae</taxon>
        <taxon>Asteroideae</taxon>
        <taxon>Anthemideae</taxon>
        <taxon>Anthemidinae</taxon>
        <taxon>Tanacetum</taxon>
    </lineage>
</organism>
<dbReference type="GO" id="GO:0003964">
    <property type="term" value="F:RNA-directed DNA polymerase activity"/>
    <property type="evidence" value="ECO:0007669"/>
    <property type="project" value="UniProtKB-KW"/>
</dbReference>
<keyword evidence="3" id="KW-0808">Transferase</keyword>
<keyword evidence="1" id="KW-0175">Coiled coil</keyword>
<reference evidence="3" key="1">
    <citation type="journal article" date="2019" name="Sci. Rep.">
        <title>Draft genome of Tanacetum cinerariifolium, the natural source of mosquito coil.</title>
        <authorList>
            <person name="Yamashiro T."/>
            <person name="Shiraishi A."/>
            <person name="Satake H."/>
            <person name="Nakayama K."/>
        </authorList>
    </citation>
    <scope>NUCLEOTIDE SEQUENCE</scope>
</reference>
<dbReference type="InterPro" id="IPR043502">
    <property type="entry name" value="DNA/RNA_pol_sf"/>
</dbReference>
<dbReference type="PANTHER" id="PTHR37984">
    <property type="entry name" value="PROTEIN CBG26694"/>
    <property type="match status" value="1"/>
</dbReference>
<dbReference type="InterPro" id="IPR036397">
    <property type="entry name" value="RNaseH_sf"/>
</dbReference>
<feature type="compositionally biased region" description="Low complexity" evidence="2">
    <location>
        <begin position="205"/>
        <end position="219"/>
    </location>
</feature>
<evidence type="ECO:0000256" key="1">
    <source>
        <dbReference type="SAM" id="Coils"/>
    </source>
</evidence>
<dbReference type="InterPro" id="IPR050951">
    <property type="entry name" value="Retrovirus_Pol_polyprotein"/>
</dbReference>
<keyword evidence="3" id="KW-0548">Nucleotidyltransferase</keyword>
<proteinExistence type="predicted"/>
<feature type="region of interest" description="Disordered" evidence="2">
    <location>
        <begin position="197"/>
        <end position="219"/>
    </location>
</feature>
<evidence type="ECO:0000313" key="3">
    <source>
        <dbReference type="EMBL" id="GEU72681.1"/>
    </source>
</evidence>
<accession>A0A6L2MFD1</accession>
<dbReference type="Gene3D" id="3.30.420.10">
    <property type="entry name" value="Ribonuclease H-like superfamily/Ribonuclease H"/>
    <property type="match status" value="1"/>
</dbReference>
<dbReference type="InterPro" id="IPR043128">
    <property type="entry name" value="Rev_trsase/Diguanyl_cyclase"/>
</dbReference>
<dbReference type="PANTHER" id="PTHR37984:SF5">
    <property type="entry name" value="PROTEIN NYNRIN-LIKE"/>
    <property type="match status" value="1"/>
</dbReference>
<feature type="coiled-coil region" evidence="1">
    <location>
        <begin position="276"/>
        <end position="303"/>
    </location>
</feature>
<keyword evidence="3" id="KW-0695">RNA-directed DNA polymerase</keyword>
<name>A0A6L2MFD1_TANCI</name>
<dbReference type="GO" id="GO:0003676">
    <property type="term" value="F:nucleic acid binding"/>
    <property type="evidence" value="ECO:0007669"/>
    <property type="project" value="InterPro"/>
</dbReference>
<dbReference type="SUPFAM" id="SSF56672">
    <property type="entry name" value="DNA/RNA polymerases"/>
    <property type="match status" value="1"/>
</dbReference>